<gene>
    <name evidence="4" type="ORF">TRAPUB_4056</name>
</gene>
<dbReference type="InterPro" id="IPR041457">
    <property type="entry name" value="CxC2_KDZ-assoc"/>
</dbReference>
<dbReference type="PANTHER" id="PTHR33096:SF1">
    <property type="entry name" value="CXC1-LIKE CYSTEINE CLUSTER ASSOCIATED WITH KDZ TRANSPOSASES DOMAIN-CONTAINING PROTEIN"/>
    <property type="match status" value="1"/>
</dbReference>
<comment type="caution">
    <text evidence="4">The sequence shown here is derived from an EMBL/GenBank/DDBJ whole genome shotgun (WGS) entry which is preliminary data.</text>
</comment>
<dbReference type="OrthoDB" id="2750302at2759"/>
<feature type="region of interest" description="Disordered" evidence="1">
    <location>
        <begin position="1"/>
        <end position="42"/>
    </location>
</feature>
<dbReference type="Pfam" id="PF18758">
    <property type="entry name" value="KDZ"/>
    <property type="match status" value="1"/>
</dbReference>
<dbReference type="Pfam" id="PF18803">
    <property type="entry name" value="CxC2"/>
    <property type="match status" value="1"/>
</dbReference>
<organism evidence="4 5">
    <name type="scientific">Trametes pubescens</name>
    <name type="common">White-rot fungus</name>
    <dbReference type="NCBI Taxonomy" id="154538"/>
    <lineage>
        <taxon>Eukaryota</taxon>
        <taxon>Fungi</taxon>
        <taxon>Dikarya</taxon>
        <taxon>Basidiomycota</taxon>
        <taxon>Agaricomycotina</taxon>
        <taxon>Agaricomycetes</taxon>
        <taxon>Polyporales</taxon>
        <taxon>Polyporaceae</taxon>
        <taxon>Trametes</taxon>
    </lineage>
</organism>
<keyword evidence="2" id="KW-0472">Membrane</keyword>
<dbReference type="EMBL" id="MNAD01000134">
    <property type="protein sequence ID" value="OJT15784.1"/>
    <property type="molecule type" value="Genomic_DNA"/>
</dbReference>
<proteinExistence type="predicted"/>
<dbReference type="Proteomes" id="UP000184267">
    <property type="component" value="Unassembled WGS sequence"/>
</dbReference>
<sequence>MTGRRKRTRSSNIKKDNKRARFKPIELRSGQGGTSSGGADAATSGITQADAQQPGRVHVDNINIYASADGRRQGKQTGTRVVSVNPAEYIFSRAQANDGGSGVDGSVAAVLEGFPVDDAEALQEGEPEIQLVPKKRVRHDLRAAAKVRDWLPFRTEFLDELLRYEGCTEPIEDGSVLCERCEVDSATKWTGKRFEHTTLCEMGLEIQLGHSRGMCKHPSKNTRRVVVADVHGVQAVRVRFCECLDAQNDLTREWCQLFWEGWFPATTLQPTTAFTFQLLDTFQELNLQGKTNLYDFWKSIECLTDNSGADVYRRYKELSHVVRLWRHLVSLKRFGRAHDPDGPAKTKEGTLAFECPACPQPGKNLPEDWEKAPEGTKWLYTLFLMMDANFRARCKDRGFDDISLASGWAYYVEESRYHEHLKARSGDKQDENTCSAEHNAIAKAGLRKEGYIASGVGAVLCARHAMVRPNGTGDLQLGERQANMDYLFFSAVMGVLLALMILYDIVCQWYRHLWARMLNLPPAMQIAGSRLPTVRFGIPKEHIRVHGPGHSKFSFNFLRWVGRTYGEGVESHWAFMNPIAYSAREMSLSSRQELMNDHWGCWNWRKIVAFGPALLRVFEEAHTMRIEHARVFQDYSATFDVAVVQTWEAMIAAWDEYPESHPDPYEEPQSDTSAIAAVKHEITMEDAEELNQGSTLPSHDVTPGVFIQVGLEIEKQQRGLRVRKLDGSSLKDLTDQQTKRNALSRRIGGWQAVQDIHMPMVSALRAVPDAATPGESIRGTPSSSRQPEIVPLFLPSSLPPSLRAVDSLAGLLNKERRLRIAQLSDTLQDIRHLRRILAAISDYTWRNVDGEGQRATTRFRGLYARFNTKCKRASERYRAAHTAMQNLDPAGDWSATYKVLLDADLRGPRKEDMTSSEGRYEVSWIWLSPTSTTRTADFATPATTEDFAASMRIEWARAKARADRWAEDEQLLLEEMRRVLAYCDWKATWWRSQADRRDAKVPLPVLRGLHAYAEKQAAVWEGVARRSASYWVNYIKKCGPLPEWLKPYEKHARTVRFRDFSKRTSAGVQGSDGEQSSESSGGEDEDEDE</sequence>
<feature type="transmembrane region" description="Helical" evidence="2">
    <location>
        <begin position="486"/>
        <end position="506"/>
    </location>
</feature>
<evidence type="ECO:0000259" key="3">
    <source>
        <dbReference type="Pfam" id="PF18803"/>
    </source>
</evidence>
<keyword evidence="2" id="KW-0812">Transmembrane</keyword>
<evidence type="ECO:0000256" key="1">
    <source>
        <dbReference type="SAM" id="MobiDB-lite"/>
    </source>
</evidence>
<evidence type="ECO:0000313" key="5">
    <source>
        <dbReference type="Proteomes" id="UP000184267"/>
    </source>
</evidence>
<dbReference type="AlphaFoldDB" id="A0A1M2W7E7"/>
<evidence type="ECO:0000256" key="2">
    <source>
        <dbReference type="SAM" id="Phobius"/>
    </source>
</evidence>
<dbReference type="OMA" id="HEITMED"/>
<evidence type="ECO:0000313" key="4">
    <source>
        <dbReference type="EMBL" id="OJT15784.1"/>
    </source>
</evidence>
<keyword evidence="2" id="KW-1133">Transmembrane helix</keyword>
<feature type="compositionally biased region" description="Low complexity" evidence="1">
    <location>
        <begin position="1069"/>
        <end position="1080"/>
    </location>
</feature>
<feature type="domain" description="CxC2-like cysteine cluster KDZ transposase-associated" evidence="3">
    <location>
        <begin position="199"/>
        <end position="308"/>
    </location>
</feature>
<dbReference type="PANTHER" id="PTHR33096">
    <property type="entry name" value="CXC2 DOMAIN-CONTAINING PROTEIN"/>
    <property type="match status" value="1"/>
</dbReference>
<feature type="region of interest" description="Disordered" evidence="1">
    <location>
        <begin position="1062"/>
        <end position="1089"/>
    </location>
</feature>
<dbReference type="InterPro" id="IPR040521">
    <property type="entry name" value="KDZ"/>
</dbReference>
<accession>A0A1M2W7E7</accession>
<name>A0A1M2W7E7_TRAPU</name>
<reference evidence="4 5" key="1">
    <citation type="submission" date="2016-10" db="EMBL/GenBank/DDBJ databases">
        <title>Genome sequence of the basidiomycete white-rot fungus Trametes pubescens.</title>
        <authorList>
            <person name="Makela M.R."/>
            <person name="Granchi Z."/>
            <person name="Peng M."/>
            <person name="De Vries R.P."/>
            <person name="Grigoriev I."/>
            <person name="Riley R."/>
            <person name="Hilden K."/>
        </authorList>
    </citation>
    <scope>NUCLEOTIDE SEQUENCE [LARGE SCALE GENOMIC DNA]</scope>
    <source>
        <strain evidence="4 5">FBCC735</strain>
    </source>
</reference>
<dbReference type="STRING" id="154538.A0A1M2W7E7"/>
<keyword evidence="5" id="KW-1185">Reference proteome</keyword>
<protein>
    <recommendedName>
        <fullName evidence="3">CxC2-like cysteine cluster KDZ transposase-associated domain-containing protein</fullName>
    </recommendedName>
</protein>